<dbReference type="NCBIfam" id="TIGR02532">
    <property type="entry name" value="IV_pilin_GFxxxE"/>
    <property type="match status" value="1"/>
</dbReference>
<evidence type="ECO:0000313" key="4">
    <source>
        <dbReference type="Proteomes" id="UP000823928"/>
    </source>
</evidence>
<feature type="transmembrane region" description="Helical" evidence="1">
    <location>
        <begin position="7"/>
        <end position="32"/>
    </location>
</feature>
<dbReference type="Pfam" id="PF07963">
    <property type="entry name" value="N_methyl"/>
    <property type="match status" value="1"/>
</dbReference>
<feature type="domain" description="DUF6613" evidence="2">
    <location>
        <begin position="30"/>
        <end position="235"/>
    </location>
</feature>
<proteinExistence type="predicted"/>
<organism evidence="3 4">
    <name type="scientific">Candidatus Scatousia excrementigallinarum</name>
    <dbReference type="NCBI Taxonomy" id="2840935"/>
    <lineage>
        <taxon>Bacteria</taxon>
        <taxon>Candidatus Scatousia</taxon>
    </lineage>
</organism>
<sequence>MKKYSSAFTLAEVLITLGIIGIIASLTLPALIQKNNNRIVETRLMKFYSTINQAVRLAEVDYGDKKYWYSDLKGAEIDKDGNPVPGSSEAEKWFNKYLAPYMKIIKTEILSNGSLIIYLPDGSAFGPRTNTTRDWDFYPGNAQKCIDSGNKRGTCVFSFNFVPIKPEDENEIWKWVYHVNRGFEPWKFRWDGTREQLEDLCYTNKMEGSVSGRNYCTALIQLNNWKIPDDYPYKVSY</sequence>
<accession>A0A9D1JNJ5</accession>
<dbReference type="EMBL" id="DVIU01000163">
    <property type="protein sequence ID" value="HIS36604.1"/>
    <property type="molecule type" value="Genomic_DNA"/>
</dbReference>
<reference evidence="3" key="1">
    <citation type="submission" date="2020-10" db="EMBL/GenBank/DDBJ databases">
        <authorList>
            <person name="Gilroy R."/>
        </authorList>
    </citation>
    <scope>NUCLEOTIDE SEQUENCE</scope>
    <source>
        <strain evidence="3">6276</strain>
    </source>
</reference>
<gene>
    <name evidence="3" type="ORF">IAC10_08250</name>
</gene>
<evidence type="ECO:0000259" key="2">
    <source>
        <dbReference type="Pfam" id="PF20318"/>
    </source>
</evidence>
<reference evidence="3" key="2">
    <citation type="journal article" date="2021" name="PeerJ">
        <title>Extensive microbial diversity within the chicken gut microbiome revealed by metagenomics and culture.</title>
        <authorList>
            <person name="Gilroy R."/>
            <person name="Ravi A."/>
            <person name="Getino M."/>
            <person name="Pursley I."/>
            <person name="Horton D.L."/>
            <person name="Alikhan N.F."/>
            <person name="Baker D."/>
            <person name="Gharbi K."/>
            <person name="Hall N."/>
            <person name="Watson M."/>
            <person name="Adriaenssens E.M."/>
            <person name="Foster-Nyarko E."/>
            <person name="Jarju S."/>
            <person name="Secka A."/>
            <person name="Antonio M."/>
            <person name="Oren A."/>
            <person name="Chaudhuri R.R."/>
            <person name="La Ragione R."/>
            <person name="Hildebrand F."/>
            <person name="Pallen M.J."/>
        </authorList>
    </citation>
    <scope>NUCLEOTIDE SEQUENCE</scope>
    <source>
        <strain evidence="3">6276</strain>
    </source>
</reference>
<dbReference type="Proteomes" id="UP000823928">
    <property type="component" value="Unassembled WGS sequence"/>
</dbReference>
<dbReference type="AlphaFoldDB" id="A0A9D1JNJ5"/>
<evidence type="ECO:0000313" key="3">
    <source>
        <dbReference type="EMBL" id="HIS36604.1"/>
    </source>
</evidence>
<dbReference type="InterPro" id="IPR045584">
    <property type="entry name" value="Pilin-like"/>
</dbReference>
<keyword evidence="1" id="KW-1133">Transmembrane helix</keyword>
<comment type="caution">
    <text evidence="3">The sequence shown here is derived from an EMBL/GenBank/DDBJ whole genome shotgun (WGS) entry which is preliminary data.</text>
</comment>
<keyword evidence="1" id="KW-0812">Transmembrane</keyword>
<dbReference type="InterPro" id="IPR012902">
    <property type="entry name" value="N_methyl_site"/>
</dbReference>
<dbReference type="Pfam" id="PF20318">
    <property type="entry name" value="DUF6613"/>
    <property type="match status" value="1"/>
</dbReference>
<dbReference type="Gene3D" id="3.30.700.10">
    <property type="entry name" value="Glycoprotein, Type 4 Pilin"/>
    <property type="match status" value="1"/>
</dbReference>
<name>A0A9D1JNJ5_9BACT</name>
<dbReference type="InterPro" id="IPR046721">
    <property type="entry name" value="DUF6613"/>
</dbReference>
<protein>
    <submittedName>
        <fullName evidence="3">Prepilin-type N-terminal cleavage/methylation domain-containing protein</fullName>
    </submittedName>
</protein>
<evidence type="ECO:0000256" key="1">
    <source>
        <dbReference type="SAM" id="Phobius"/>
    </source>
</evidence>
<dbReference type="SUPFAM" id="SSF54523">
    <property type="entry name" value="Pili subunits"/>
    <property type="match status" value="1"/>
</dbReference>
<keyword evidence="1" id="KW-0472">Membrane</keyword>